<dbReference type="Gene3D" id="3.40.50.300">
    <property type="entry name" value="P-loop containing nucleotide triphosphate hydrolases"/>
    <property type="match status" value="1"/>
</dbReference>
<reference evidence="15 16" key="1">
    <citation type="submission" date="2020-07" db="EMBL/GenBank/DDBJ databases">
        <title>Transfer of Campylobacter canadensis to the novel genus Avispirillum gen. nov., that also includes two novel species recovered from migratory waterfowl: Avispirillum anseris sp. nov. and Avispirillum brantae sp. nov.</title>
        <authorList>
            <person name="Miller W.G."/>
            <person name="Chapman M.H."/>
            <person name="Yee E."/>
            <person name="Inglis G.D."/>
        </authorList>
    </citation>
    <scope>NUCLEOTIDE SEQUENCE [LARGE SCALE GENOMIC DNA]</scope>
    <source>
        <strain evidence="15 16">L283</strain>
    </source>
</reference>
<evidence type="ECO:0000256" key="11">
    <source>
        <dbReference type="ARBA" id="ARBA00038388"/>
    </source>
</evidence>
<dbReference type="InterPro" id="IPR017871">
    <property type="entry name" value="ABC_transporter-like_CS"/>
</dbReference>
<comment type="similarity">
    <text evidence="11">Belongs to the ABC transporter superfamily. Macrolide exporter (TC 3.A.1.122) family.</text>
</comment>
<organism evidence="15 16">
    <name type="scientific">Campylobacter canadensis</name>
    <dbReference type="NCBI Taxonomy" id="449520"/>
    <lineage>
        <taxon>Bacteria</taxon>
        <taxon>Pseudomonadati</taxon>
        <taxon>Campylobacterota</taxon>
        <taxon>Epsilonproteobacteria</taxon>
        <taxon>Campylobacterales</taxon>
        <taxon>Campylobacteraceae</taxon>
        <taxon>Campylobacter</taxon>
    </lineage>
</organism>
<evidence type="ECO:0000256" key="12">
    <source>
        <dbReference type="ARBA" id="ARBA00041199"/>
    </source>
</evidence>
<evidence type="ECO:0000256" key="1">
    <source>
        <dbReference type="ARBA" id="ARBA00004429"/>
    </source>
</evidence>
<dbReference type="SUPFAM" id="SSF52540">
    <property type="entry name" value="P-loop containing nucleoside triphosphate hydrolases"/>
    <property type="match status" value="1"/>
</dbReference>
<dbReference type="Pfam" id="PF12704">
    <property type="entry name" value="MacB_PCD"/>
    <property type="match status" value="1"/>
</dbReference>
<evidence type="ECO:0000313" key="16">
    <source>
        <dbReference type="Proteomes" id="UP000786183"/>
    </source>
</evidence>
<feature type="domain" description="ABC transporter" evidence="14">
    <location>
        <begin position="2"/>
        <end position="237"/>
    </location>
</feature>
<keyword evidence="3" id="KW-1003">Cell membrane</keyword>
<dbReference type="InterPro" id="IPR027417">
    <property type="entry name" value="P-loop_NTPase"/>
</dbReference>
<dbReference type="InterPro" id="IPR017911">
    <property type="entry name" value="MacB-like_ATP-bd"/>
</dbReference>
<feature type="transmembrane region" description="Helical" evidence="13">
    <location>
        <begin position="562"/>
        <end position="593"/>
    </location>
</feature>
<evidence type="ECO:0000256" key="6">
    <source>
        <dbReference type="ARBA" id="ARBA00022741"/>
    </source>
</evidence>
<keyword evidence="10 13" id="KW-0472">Membrane</keyword>
<evidence type="ECO:0000256" key="8">
    <source>
        <dbReference type="ARBA" id="ARBA00022967"/>
    </source>
</evidence>
<dbReference type="InterPro" id="IPR003439">
    <property type="entry name" value="ABC_transporter-like_ATP-bd"/>
</dbReference>
<evidence type="ECO:0000256" key="7">
    <source>
        <dbReference type="ARBA" id="ARBA00022840"/>
    </source>
</evidence>
<dbReference type="Proteomes" id="UP000786183">
    <property type="component" value="Unassembled WGS sequence"/>
</dbReference>
<comment type="caution">
    <text evidence="15">The sequence shown here is derived from an EMBL/GenBank/DDBJ whole genome shotgun (WGS) entry which is preliminary data.</text>
</comment>
<evidence type="ECO:0000256" key="4">
    <source>
        <dbReference type="ARBA" id="ARBA00022519"/>
    </source>
</evidence>
<keyword evidence="8" id="KW-1278">Translocase</keyword>
<evidence type="ECO:0000256" key="13">
    <source>
        <dbReference type="SAM" id="Phobius"/>
    </source>
</evidence>
<sequence length="644" mass="71338">MIKLKCVNKFYGSTQVLKDINLSISAGEFVILLGKSGSGKSTLLNMIGLIDEPNSGEYYFKDKNLYKLNKEEKSAFRSMNFGFIFQRYNLMPSSSVLDNVILSALYAKKNKEESIKRAKELLNNLELAEHINKKAAHLSGGQQQRVSVARALINKASFILADEPTGALDSLNGIKLMEILKELNEKEGVGVILVTHDETLCKYASRVIKMKDGNIISDEILKEKSKVEFKKTEEKPSTFKDKFIASSSFFLQNVSLALNNLITHKMRSFLTMLGLIIATASVISTIALGNGGKADVLAEISFLGNNQIIVHKGARDGDRNTERLRDLKLSDLELIKKLDYVKDVGIESSFPGAYVTYKDKEINVGATGVFANFLEINNKQMLEGRFFNDDEEAQAKNICVLSQSVKETLFKNNEDPIGKIIYLKGKPLKVIGVIKKDNQDRDFDIKVYLPNNTLSKKFDGRRDIRQIIVLVKDGVDSTFAESNLKQVLEVKKGENSIRTFNLDAIKKTIEKTAQKLSLLIFGVAFIAMIVGGIGVMNIMLVVVKERTKEIGIKLAIGASPSYISTGFLIEAVVLCSVAAILGVLFSLAIIFTINNLNFIDINMMIDYKAILLGFFSSVIVGLFFGYFPAKSASKLIPAQALSDE</sequence>
<keyword evidence="7" id="KW-0067">ATP-binding</keyword>
<proteinExistence type="inferred from homology"/>
<evidence type="ECO:0000256" key="3">
    <source>
        <dbReference type="ARBA" id="ARBA00022475"/>
    </source>
</evidence>
<dbReference type="PANTHER" id="PTHR30572">
    <property type="entry name" value="MEMBRANE COMPONENT OF TRANSPORTER-RELATED"/>
    <property type="match status" value="1"/>
</dbReference>
<accession>A0ABS7WQ96</accession>
<evidence type="ECO:0000256" key="9">
    <source>
        <dbReference type="ARBA" id="ARBA00022989"/>
    </source>
</evidence>
<dbReference type="SMART" id="SM00382">
    <property type="entry name" value="AAA"/>
    <property type="match status" value="1"/>
</dbReference>
<name>A0ABS7WQ96_9BACT</name>
<dbReference type="InterPro" id="IPR003838">
    <property type="entry name" value="ABC3_permease_C"/>
</dbReference>
<feature type="transmembrane region" description="Helical" evidence="13">
    <location>
        <begin position="516"/>
        <end position="542"/>
    </location>
</feature>
<dbReference type="EMBL" id="JACGBB010000003">
    <property type="protein sequence ID" value="MBZ7986942.1"/>
    <property type="molecule type" value="Genomic_DNA"/>
</dbReference>
<feature type="transmembrane region" description="Helical" evidence="13">
    <location>
        <begin position="605"/>
        <end position="627"/>
    </location>
</feature>
<dbReference type="InterPro" id="IPR003593">
    <property type="entry name" value="AAA+_ATPase"/>
</dbReference>
<dbReference type="RefSeq" id="WP_224325183.1">
    <property type="nucleotide sequence ID" value="NZ_JACGBB010000003.1"/>
</dbReference>
<dbReference type="PROSITE" id="PS50893">
    <property type="entry name" value="ABC_TRANSPORTER_2"/>
    <property type="match status" value="1"/>
</dbReference>
<gene>
    <name evidence="15" type="ORF">AVCANL283_02260</name>
</gene>
<comment type="subcellular location">
    <subcellularLocation>
        <location evidence="1">Cell inner membrane</location>
        <topology evidence="1">Multi-pass membrane protein</topology>
    </subcellularLocation>
</comment>
<evidence type="ECO:0000256" key="5">
    <source>
        <dbReference type="ARBA" id="ARBA00022692"/>
    </source>
</evidence>
<dbReference type="Pfam" id="PF00005">
    <property type="entry name" value="ABC_tran"/>
    <property type="match status" value="1"/>
</dbReference>
<dbReference type="PROSITE" id="PS00211">
    <property type="entry name" value="ABC_TRANSPORTER_1"/>
    <property type="match status" value="1"/>
</dbReference>
<keyword evidence="6" id="KW-0547">Nucleotide-binding</keyword>
<keyword evidence="5 13" id="KW-0812">Transmembrane</keyword>
<dbReference type="InterPro" id="IPR050250">
    <property type="entry name" value="Macrolide_Exporter_MacB"/>
</dbReference>
<keyword evidence="16" id="KW-1185">Reference proteome</keyword>
<keyword evidence="2" id="KW-0813">Transport</keyword>
<evidence type="ECO:0000259" key="14">
    <source>
        <dbReference type="PROSITE" id="PS50893"/>
    </source>
</evidence>
<keyword evidence="9 13" id="KW-1133">Transmembrane helix</keyword>
<dbReference type="PANTHER" id="PTHR30572:SF14">
    <property type="entry name" value="MACROLIDE EXPORT ATP-BINDING_PERMEASE PROTEIN MACB"/>
    <property type="match status" value="1"/>
</dbReference>
<dbReference type="CDD" id="cd03255">
    <property type="entry name" value="ABC_MJ0796_LolCDE_FtsE"/>
    <property type="match status" value="1"/>
</dbReference>
<evidence type="ECO:0000256" key="10">
    <source>
        <dbReference type="ARBA" id="ARBA00023136"/>
    </source>
</evidence>
<dbReference type="InterPro" id="IPR025857">
    <property type="entry name" value="MacB_PCD"/>
</dbReference>
<evidence type="ECO:0000313" key="15">
    <source>
        <dbReference type="EMBL" id="MBZ7986942.1"/>
    </source>
</evidence>
<keyword evidence="4" id="KW-0997">Cell inner membrane</keyword>
<dbReference type="Pfam" id="PF02687">
    <property type="entry name" value="FtsX"/>
    <property type="match status" value="1"/>
</dbReference>
<protein>
    <recommendedName>
        <fullName evidence="12">Pyoverdine export ATP-binding/permease protein PvdT</fullName>
    </recommendedName>
</protein>
<feature type="transmembrane region" description="Helical" evidence="13">
    <location>
        <begin position="268"/>
        <end position="288"/>
    </location>
</feature>
<evidence type="ECO:0000256" key="2">
    <source>
        <dbReference type="ARBA" id="ARBA00022448"/>
    </source>
</evidence>